<dbReference type="EMBL" id="QZEI01000008">
    <property type="protein sequence ID" value="RLV61097.1"/>
    <property type="molecule type" value="Genomic_DNA"/>
</dbReference>
<dbReference type="PANTHER" id="PTHR43377:SF2">
    <property type="entry name" value="BINDING ROSSMANN FOLD OXIDOREDUCTASE, PUTATIVE (AFU_ORTHOLOGUE AFUA_4G00560)-RELATED"/>
    <property type="match status" value="1"/>
</dbReference>
<feature type="domain" description="Gfo/Idh/MocA-like oxidoreductase N-terminal" evidence="2">
    <location>
        <begin position="1"/>
        <end position="116"/>
    </location>
</feature>
<name>A0A3L8Q0B0_9GAMM</name>
<sequence>MKVGLCGLGDRLSYVAKVMQELIPNFELVAYADPSSVKLSYMEEHNIHMTGYDQLSDMLANEQLDLLMIGSPNHLHLEHIRMGLEAGVKIFTEKPVVISEEQTFDLLALIKKYDAVDSIMVGMVLRYAPLYKDLKKSLSAGDIGEIMSVEASEHIAPEHGAFFMRDWRRNSELSGGFLLEKCCHDIDIYQGAIGSRPKRIASFGSRRFFNSQHSELEKEDVYHERKSRWQGVDSVFTGDGDLIDNQTALLEYENGTNLCFHTNLNTPDEFRHFCVIGTKGMAEGDFVRNYYRVHDAVSSEKITDIEYQHDDSISMHYGAEEQMAADWTAYFETGASLPVSIIDALEAGLTAIKIDEARKTGQVIDMTETWNKFDSYGLR</sequence>
<gene>
    <name evidence="4" type="ORF">D5018_03625</name>
</gene>
<dbReference type="Gene3D" id="3.40.50.720">
    <property type="entry name" value="NAD(P)-binding Rossmann-like Domain"/>
    <property type="match status" value="1"/>
</dbReference>
<dbReference type="InterPro" id="IPR036291">
    <property type="entry name" value="NAD(P)-bd_dom_sf"/>
</dbReference>
<dbReference type="AlphaFoldDB" id="A0A3L8Q0B0"/>
<accession>A0A3L8Q0B0</accession>
<dbReference type="SUPFAM" id="SSF51735">
    <property type="entry name" value="NAD(P)-binding Rossmann-fold domains"/>
    <property type="match status" value="1"/>
</dbReference>
<evidence type="ECO:0000313" key="5">
    <source>
        <dbReference type="Proteomes" id="UP000281474"/>
    </source>
</evidence>
<keyword evidence="1" id="KW-0732">Signal</keyword>
<dbReference type="Pfam" id="PF22725">
    <property type="entry name" value="GFO_IDH_MocA_C3"/>
    <property type="match status" value="1"/>
</dbReference>
<dbReference type="SUPFAM" id="SSF55347">
    <property type="entry name" value="Glyceraldehyde-3-phosphate dehydrogenase-like, C-terminal domain"/>
    <property type="match status" value="1"/>
</dbReference>
<dbReference type="InterPro" id="IPR000683">
    <property type="entry name" value="Gfo/Idh/MocA-like_OxRdtase_N"/>
</dbReference>
<comment type="caution">
    <text evidence="4">The sequence shown here is derived from an EMBL/GenBank/DDBJ whole genome shotgun (WGS) entry which is preliminary data.</text>
</comment>
<evidence type="ECO:0000313" key="4">
    <source>
        <dbReference type="EMBL" id="RLV61097.1"/>
    </source>
</evidence>
<dbReference type="Proteomes" id="UP000281474">
    <property type="component" value="Unassembled WGS sequence"/>
</dbReference>
<organism evidence="4 5">
    <name type="scientific">Parashewanella curva</name>
    <dbReference type="NCBI Taxonomy" id="2338552"/>
    <lineage>
        <taxon>Bacteria</taxon>
        <taxon>Pseudomonadati</taxon>
        <taxon>Pseudomonadota</taxon>
        <taxon>Gammaproteobacteria</taxon>
        <taxon>Alteromonadales</taxon>
        <taxon>Shewanellaceae</taxon>
        <taxon>Parashewanella</taxon>
    </lineage>
</organism>
<evidence type="ECO:0000256" key="1">
    <source>
        <dbReference type="ARBA" id="ARBA00022729"/>
    </source>
</evidence>
<dbReference type="GO" id="GO:0000166">
    <property type="term" value="F:nucleotide binding"/>
    <property type="evidence" value="ECO:0007669"/>
    <property type="project" value="InterPro"/>
</dbReference>
<protein>
    <submittedName>
        <fullName evidence="4">Gfo/Idh/MocA family oxidoreductase</fullName>
    </submittedName>
</protein>
<evidence type="ECO:0000259" key="2">
    <source>
        <dbReference type="Pfam" id="PF01408"/>
    </source>
</evidence>
<dbReference type="PANTHER" id="PTHR43377">
    <property type="entry name" value="BILIVERDIN REDUCTASE A"/>
    <property type="match status" value="1"/>
</dbReference>
<feature type="domain" description="GFO/IDH/MocA-like oxidoreductase" evidence="3">
    <location>
        <begin position="131"/>
        <end position="282"/>
    </location>
</feature>
<evidence type="ECO:0000259" key="3">
    <source>
        <dbReference type="Pfam" id="PF22725"/>
    </source>
</evidence>
<dbReference type="Pfam" id="PF01408">
    <property type="entry name" value="GFO_IDH_MocA"/>
    <property type="match status" value="1"/>
</dbReference>
<proteinExistence type="predicted"/>
<keyword evidence="5" id="KW-1185">Reference proteome</keyword>
<dbReference type="RefSeq" id="WP_121837617.1">
    <property type="nucleotide sequence ID" value="NZ_ML014757.1"/>
</dbReference>
<dbReference type="Gene3D" id="3.30.360.10">
    <property type="entry name" value="Dihydrodipicolinate Reductase, domain 2"/>
    <property type="match status" value="1"/>
</dbReference>
<reference evidence="4 5" key="1">
    <citation type="submission" date="2018-09" db="EMBL/GenBank/DDBJ databases">
        <title>Phylogeny of the Shewanellaceae, and recommendation for two new genera, Pseudoshewanella and Parashewanella.</title>
        <authorList>
            <person name="Wang G."/>
        </authorList>
    </citation>
    <scope>NUCLEOTIDE SEQUENCE [LARGE SCALE GENOMIC DNA]</scope>
    <source>
        <strain evidence="4 5">C51</strain>
    </source>
</reference>
<dbReference type="OrthoDB" id="9801953at2"/>
<dbReference type="InterPro" id="IPR051450">
    <property type="entry name" value="Gfo/Idh/MocA_Oxidoreductases"/>
</dbReference>
<dbReference type="InterPro" id="IPR055170">
    <property type="entry name" value="GFO_IDH_MocA-like_dom"/>
</dbReference>